<dbReference type="Pfam" id="PF08885">
    <property type="entry name" value="GSCFA"/>
    <property type="match status" value="1"/>
</dbReference>
<reference evidence="6" key="1">
    <citation type="journal article" date="2019" name="Int. J. Syst. Evol. Microbiol.">
        <title>The Global Catalogue of Microorganisms (GCM) 10K type strain sequencing project: providing services to taxonomists for standard genome sequencing and annotation.</title>
        <authorList>
            <consortium name="The Broad Institute Genomics Platform"/>
            <consortium name="The Broad Institute Genome Sequencing Center for Infectious Disease"/>
            <person name="Wu L."/>
            <person name="Ma J."/>
        </authorList>
    </citation>
    <scope>NUCLEOTIDE SEQUENCE [LARGE SCALE GENOMIC DNA]</scope>
    <source>
        <strain evidence="6">KCTC 32465</strain>
    </source>
</reference>
<dbReference type="EMBL" id="BMZF01000002">
    <property type="protein sequence ID" value="GHA49389.1"/>
    <property type="molecule type" value="Genomic_DNA"/>
</dbReference>
<protein>
    <recommendedName>
        <fullName evidence="4">GSCFA domain-containing protein</fullName>
    </recommendedName>
</protein>
<name>A0ABQ3CYV3_9RHOB</name>
<evidence type="ECO:0000256" key="2">
    <source>
        <dbReference type="ARBA" id="ARBA00022803"/>
    </source>
</evidence>
<dbReference type="PROSITE" id="PS50005">
    <property type="entry name" value="TPR"/>
    <property type="match status" value="1"/>
</dbReference>
<keyword evidence="6" id="KW-1185">Reference proteome</keyword>
<dbReference type="RefSeq" id="WP_189639798.1">
    <property type="nucleotide sequence ID" value="NZ_BMZF01000002.1"/>
</dbReference>
<evidence type="ECO:0000313" key="6">
    <source>
        <dbReference type="Proteomes" id="UP000634455"/>
    </source>
</evidence>
<dbReference type="Pfam" id="PF13181">
    <property type="entry name" value="TPR_8"/>
    <property type="match status" value="1"/>
</dbReference>
<feature type="repeat" description="TPR" evidence="3">
    <location>
        <begin position="504"/>
        <end position="537"/>
    </location>
</feature>
<dbReference type="Gene3D" id="1.25.40.10">
    <property type="entry name" value="Tetratricopeptide repeat domain"/>
    <property type="match status" value="1"/>
</dbReference>
<evidence type="ECO:0000259" key="4">
    <source>
        <dbReference type="Pfam" id="PF08885"/>
    </source>
</evidence>
<dbReference type="InterPro" id="IPR014982">
    <property type="entry name" value="GSCFA"/>
</dbReference>
<gene>
    <name evidence="5" type="ORF">GCM10008927_13240</name>
</gene>
<accession>A0ABQ3CYV3</accession>
<sequence>MTRQSASNRNNQASLIIDGADAWSNSVKNPLRNYPGRVAEGSDATDRLFPLASPTYPTFDDIPDNPKVYVTGTCIARTIENTLLKTNAVLLSRDDGLKRKEGSGNLYGVLTKYNLPAMVNEFIWALSPDQMAHTPDQFIEHRPGEFVDLQLGGTEVRGSVEMLTAHRTLFNNLYAKSRDADVIIIPLAAIEVWYDTQFDVYLNYRPSRKMCIANSGRFELRVLNYQGVMEHLQTLHTLLRKTCKPTAKILYAITPAATPMTYLDADAMHQSVYTKSLQHAAIQDFLATINDPQAGYVPFYEANILQDQRVNFIPLDYRHMTKAIGMRYVGQMMKTLKPNDITFLEVYSIGTANALLQIDEKDKAFDVLNNPKLDGSQNIDLLELKSSLASKLSQTDIALECYRKILQFSPDDPAELLSKLAHSGLKIGALEFVREMIDSFARQFPDETDHLELLNSLYSKRAKDVDPAGRKMITQRMHALWTEQKYDEVIQLLDQHKTLTSQNANLCFQKGLAYSKLHQSEAALENFDHAITHFPDHHLSLERATLLAIQLGMFDRANDYINLHEARFLSRIEPRERMAAQYEKKRNSA</sequence>
<evidence type="ECO:0000256" key="1">
    <source>
        <dbReference type="ARBA" id="ARBA00022737"/>
    </source>
</evidence>
<keyword evidence="2 3" id="KW-0802">TPR repeat</keyword>
<comment type="caution">
    <text evidence="5">The sequence shown here is derived from an EMBL/GenBank/DDBJ whole genome shotgun (WGS) entry which is preliminary data.</text>
</comment>
<feature type="domain" description="GSCFA" evidence="4">
    <location>
        <begin position="67"/>
        <end position="322"/>
    </location>
</feature>
<proteinExistence type="predicted"/>
<dbReference type="PANTHER" id="PTHR44943:SF4">
    <property type="entry name" value="TPR REPEAT-CONTAINING PROTEIN MJ0798"/>
    <property type="match status" value="1"/>
</dbReference>
<evidence type="ECO:0000256" key="3">
    <source>
        <dbReference type="PROSITE-ProRule" id="PRU00339"/>
    </source>
</evidence>
<dbReference type="SUPFAM" id="SSF48452">
    <property type="entry name" value="TPR-like"/>
    <property type="match status" value="2"/>
</dbReference>
<dbReference type="SMART" id="SM00028">
    <property type="entry name" value="TPR"/>
    <property type="match status" value="2"/>
</dbReference>
<dbReference type="Proteomes" id="UP000634455">
    <property type="component" value="Unassembled WGS sequence"/>
</dbReference>
<organism evidence="5 6">
    <name type="scientific">Paramylibacter ulvae</name>
    <dbReference type="NCBI Taxonomy" id="1651968"/>
    <lineage>
        <taxon>Bacteria</taxon>
        <taxon>Pseudomonadati</taxon>
        <taxon>Pseudomonadota</taxon>
        <taxon>Alphaproteobacteria</taxon>
        <taxon>Rhodobacterales</taxon>
        <taxon>Paracoccaceae</taxon>
        <taxon>Paramylibacter</taxon>
    </lineage>
</organism>
<dbReference type="InterPro" id="IPR051685">
    <property type="entry name" value="Ycf3/AcsC/BcsC/TPR_MFPF"/>
</dbReference>
<dbReference type="PANTHER" id="PTHR44943">
    <property type="entry name" value="CELLULOSE SYNTHASE OPERON PROTEIN C"/>
    <property type="match status" value="1"/>
</dbReference>
<dbReference type="InterPro" id="IPR019734">
    <property type="entry name" value="TPR_rpt"/>
</dbReference>
<keyword evidence="1" id="KW-0677">Repeat</keyword>
<evidence type="ECO:0000313" key="5">
    <source>
        <dbReference type="EMBL" id="GHA49389.1"/>
    </source>
</evidence>
<dbReference type="InterPro" id="IPR011990">
    <property type="entry name" value="TPR-like_helical_dom_sf"/>
</dbReference>